<dbReference type="Gene3D" id="1.10.357.140">
    <property type="entry name" value="UbiA prenyltransferase"/>
    <property type="match status" value="1"/>
</dbReference>
<evidence type="ECO:0000256" key="6">
    <source>
        <dbReference type="SAM" id="Phobius"/>
    </source>
</evidence>
<organism evidence="7 8">
    <name type="scientific">Flavobacterium stagni</name>
    <dbReference type="NCBI Taxonomy" id="2506421"/>
    <lineage>
        <taxon>Bacteria</taxon>
        <taxon>Pseudomonadati</taxon>
        <taxon>Bacteroidota</taxon>
        <taxon>Flavobacteriia</taxon>
        <taxon>Flavobacteriales</taxon>
        <taxon>Flavobacteriaceae</taxon>
        <taxon>Flavobacterium</taxon>
    </lineage>
</organism>
<comment type="subcellular location">
    <subcellularLocation>
        <location evidence="1">Membrane</location>
        <topology evidence="1">Multi-pass membrane protein</topology>
    </subcellularLocation>
</comment>
<feature type="transmembrane region" description="Helical" evidence="6">
    <location>
        <begin position="193"/>
        <end position="216"/>
    </location>
</feature>
<dbReference type="CDD" id="cd13963">
    <property type="entry name" value="PT_UbiA_2"/>
    <property type="match status" value="1"/>
</dbReference>
<sequence length="288" mass="32426">MHPYLKLLRPEQYIKNAFIAAPLFFSGGITWVQMGNTFLAFFAFCAIASSVYIFNDSRDIVEDQAHPVKKNRPLAAGDVSLTAAYRLAGILLGIGFALAYYCHPKIVGVLALYLFINILYSIRLKQIALVDVSIIAIGFLLRLWVGSIASSTHLSIWIILETYLLALFLALAKRRTDFILHLEGVTTRKNIEHYNLAFIDTCLGILSALITVAYLMYCMSPDIQNQYQSDYIYISAFFVLNGLLRYLKLAIVDQTPLAPNTLVLKDRYLQCTLLGWLLFMGLLLYGQA</sequence>
<keyword evidence="7" id="KW-0808">Transferase</keyword>
<evidence type="ECO:0000256" key="4">
    <source>
        <dbReference type="ARBA" id="ARBA00022989"/>
    </source>
</evidence>
<evidence type="ECO:0000313" key="8">
    <source>
        <dbReference type="Proteomes" id="UP000289857"/>
    </source>
</evidence>
<dbReference type="RefSeq" id="WP_129460993.1">
    <property type="nucleotide sequence ID" value="NZ_SBKN01000002.1"/>
</dbReference>
<dbReference type="AlphaFoldDB" id="A0A4V1N2V2"/>
<feature type="transmembrane region" description="Helical" evidence="6">
    <location>
        <begin position="129"/>
        <end position="148"/>
    </location>
</feature>
<dbReference type="InterPro" id="IPR044878">
    <property type="entry name" value="UbiA_sf"/>
</dbReference>
<feature type="transmembrane region" description="Helical" evidence="6">
    <location>
        <begin position="38"/>
        <end position="54"/>
    </location>
</feature>
<gene>
    <name evidence="7" type="ORF">EQG61_05985</name>
</gene>
<keyword evidence="5 6" id="KW-0472">Membrane</keyword>
<accession>A0A4V1N2V2</accession>
<dbReference type="Pfam" id="PF01040">
    <property type="entry name" value="UbiA"/>
    <property type="match status" value="1"/>
</dbReference>
<feature type="transmembrane region" description="Helical" evidence="6">
    <location>
        <begin position="268"/>
        <end position="286"/>
    </location>
</feature>
<protein>
    <submittedName>
        <fullName evidence="7">Prenyltransferase</fullName>
    </submittedName>
</protein>
<keyword evidence="8" id="KW-1185">Reference proteome</keyword>
<dbReference type="Proteomes" id="UP000289857">
    <property type="component" value="Unassembled WGS sequence"/>
</dbReference>
<feature type="transmembrane region" description="Helical" evidence="6">
    <location>
        <begin position="154"/>
        <end position="172"/>
    </location>
</feature>
<dbReference type="InterPro" id="IPR000537">
    <property type="entry name" value="UbiA_prenyltransferase"/>
</dbReference>
<dbReference type="GO" id="GO:0016020">
    <property type="term" value="C:membrane"/>
    <property type="evidence" value="ECO:0007669"/>
    <property type="project" value="UniProtKB-SubCell"/>
</dbReference>
<dbReference type="EMBL" id="SBKN01000002">
    <property type="protein sequence ID" value="RXR23514.1"/>
    <property type="molecule type" value="Genomic_DNA"/>
</dbReference>
<feature type="transmembrane region" description="Helical" evidence="6">
    <location>
        <begin position="12"/>
        <end position="32"/>
    </location>
</feature>
<proteinExistence type="predicted"/>
<reference evidence="8" key="1">
    <citation type="submission" date="2019-01" db="EMBL/GenBank/DDBJ databases">
        <title>Cytophagaceae bacterium strain CAR-16.</title>
        <authorList>
            <person name="Chen W.-M."/>
        </authorList>
    </citation>
    <scope>NUCLEOTIDE SEQUENCE [LARGE SCALE GENOMIC DNA]</scope>
    <source>
        <strain evidence="8">WWJ-16</strain>
    </source>
</reference>
<evidence type="ECO:0000256" key="2">
    <source>
        <dbReference type="ARBA" id="ARBA00022475"/>
    </source>
</evidence>
<name>A0A4V1N2V2_9FLAO</name>
<keyword evidence="3 6" id="KW-0812">Transmembrane</keyword>
<comment type="caution">
    <text evidence="7">The sequence shown here is derived from an EMBL/GenBank/DDBJ whole genome shotgun (WGS) entry which is preliminary data.</text>
</comment>
<keyword evidence="4 6" id="KW-1133">Transmembrane helix</keyword>
<dbReference type="GO" id="GO:0016765">
    <property type="term" value="F:transferase activity, transferring alkyl or aryl (other than methyl) groups"/>
    <property type="evidence" value="ECO:0007669"/>
    <property type="project" value="InterPro"/>
</dbReference>
<evidence type="ECO:0000313" key="7">
    <source>
        <dbReference type="EMBL" id="RXR23514.1"/>
    </source>
</evidence>
<evidence type="ECO:0000256" key="1">
    <source>
        <dbReference type="ARBA" id="ARBA00004141"/>
    </source>
</evidence>
<dbReference type="OrthoDB" id="9803632at2"/>
<keyword evidence="2" id="KW-1003">Cell membrane</keyword>
<evidence type="ECO:0000256" key="5">
    <source>
        <dbReference type="ARBA" id="ARBA00023136"/>
    </source>
</evidence>
<feature type="transmembrane region" description="Helical" evidence="6">
    <location>
        <begin position="231"/>
        <end position="247"/>
    </location>
</feature>
<evidence type="ECO:0000256" key="3">
    <source>
        <dbReference type="ARBA" id="ARBA00022692"/>
    </source>
</evidence>